<dbReference type="Proteomes" id="UP000015455">
    <property type="component" value="Unassembled WGS sequence"/>
</dbReference>
<reference evidence="2 3" key="1">
    <citation type="submission" date="2013-06" db="EMBL/GenBank/DDBJ databases">
        <title>Draft genome sequence of Thauera terpenica.</title>
        <authorList>
            <person name="Liu B."/>
            <person name="Frostegard A.H."/>
            <person name="Shapleigh J.P."/>
        </authorList>
    </citation>
    <scope>NUCLEOTIDE SEQUENCE [LARGE SCALE GENOMIC DNA]</scope>
    <source>
        <strain evidence="2 3">58Eu</strain>
    </source>
</reference>
<evidence type="ECO:0000256" key="1">
    <source>
        <dbReference type="SAM" id="Phobius"/>
    </source>
</evidence>
<feature type="transmembrane region" description="Helical" evidence="1">
    <location>
        <begin position="86"/>
        <end position="112"/>
    </location>
</feature>
<dbReference type="eggNOG" id="COG3278">
    <property type="taxonomic scope" value="Bacteria"/>
</dbReference>
<protein>
    <submittedName>
        <fullName evidence="2">Uncharacterized protein</fullName>
    </submittedName>
</protein>
<feature type="transmembrane region" description="Helical" evidence="1">
    <location>
        <begin position="21"/>
        <end position="42"/>
    </location>
</feature>
<comment type="caution">
    <text evidence="2">The sequence shown here is derived from an EMBL/GenBank/DDBJ whole genome shotgun (WGS) entry which is preliminary data.</text>
</comment>
<feature type="transmembrane region" description="Helical" evidence="1">
    <location>
        <begin position="295"/>
        <end position="312"/>
    </location>
</feature>
<keyword evidence="1" id="KW-0812">Transmembrane</keyword>
<name>T0ATD3_9RHOO</name>
<evidence type="ECO:0000313" key="3">
    <source>
        <dbReference type="Proteomes" id="UP000015455"/>
    </source>
</evidence>
<dbReference type="EMBL" id="ATJV01000048">
    <property type="protein sequence ID" value="EPZ16079.1"/>
    <property type="molecule type" value="Genomic_DNA"/>
</dbReference>
<accession>T0ATD3</accession>
<feature type="transmembrane region" description="Helical" evidence="1">
    <location>
        <begin position="200"/>
        <end position="220"/>
    </location>
</feature>
<feature type="transmembrane region" description="Helical" evidence="1">
    <location>
        <begin position="378"/>
        <end position="403"/>
    </location>
</feature>
<feature type="transmembrane region" description="Helical" evidence="1">
    <location>
        <begin position="318"/>
        <end position="340"/>
    </location>
</feature>
<gene>
    <name evidence="2" type="ORF">M622_02575</name>
</gene>
<feature type="transmembrane region" description="Helical" evidence="1">
    <location>
        <begin position="256"/>
        <end position="275"/>
    </location>
</feature>
<dbReference type="STRING" id="1348657.M622_02575"/>
<sequence>MSKAKANPGLAYEDTPPLSAPLRFFLTAPLFGICAGLVLIFGDDVLSSRWTPGALAVVHLFAAGFMLQVMVGALQQILPVVAGARFPAPMSIAAISHVLLLLGASGLAGGFALGVVDALIGGAVLLVTGISVFLVAGLISLLRSPSLKTNSHAPRDLRLALVGLGVTAVLGLILALTLGAGLSLPLPLPTVVDMHAAWGWLGWGGTLLAATSWVVVPMFQITPGYPARFTRWWAPGVLAGLVLWSLAHALETKVTGMVLGVALVAVFAAFALLTLHLQSRTRRSTPDAPFRAFRGAMGAMLAGLLALSINLVHDADHWSVLAGVLILHGGFGGAISSMLYKIVPFLAWLHLTQAGVRAPNMKKLLPDTPVRQQLRLHLAVLLALVLAVFVSALGPLAGMLMVLEFGWLLFNLVRVLHAWKSAREADEPLRARPS</sequence>
<keyword evidence="3" id="KW-1185">Reference proteome</keyword>
<organism evidence="2 3">
    <name type="scientific">Thauera terpenica 58Eu</name>
    <dbReference type="NCBI Taxonomy" id="1348657"/>
    <lineage>
        <taxon>Bacteria</taxon>
        <taxon>Pseudomonadati</taxon>
        <taxon>Pseudomonadota</taxon>
        <taxon>Betaproteobacteria</taxon>
        <taxon>Rhodocyclales</taxon>
        <taxon>Zoogloeaceae</taxon>
        <taxon>Thauera</taxon>
    </lineage>
</organism>
<dbReference type="OrthoDB" id="5295665at2"/>
<dbReference type="PATRIC" id="fig|1348657.5.peg.1494"/>
<evidence type="ECO:0000313" key="2">
    <source>
        <dbReference type="EMBL" id="EPZ16079.1"/>
    </source>
</evidence>
<keyword evidence="1" id="KW-1133">Transmembrane helix</keyword>
<feature type="transmembrane region" description="Helical" evidence="1">
    <location>
        <begin position="232"/>
        <end position="250"/>
    </location>
</feature>
<feature type="transmembrane region" description="Helical" evidence="1">
    <location>
        <begin position="118"/>
        <end position="139"/>
    </location>
</feature>
<feature type="transmembrane region" description="Helical" evidence="1">
    <location>
        <begin position="159"/>
        <end position="180"/>
    </location>
</feature>
<feature type="transmembrane region" description="Helical" evidence="1">
    <location>
        <begin position="54"/>
        <end position="74"/>
    </location>
</feature>
<dbReference type="AlphaFoldDB" id="T0ATD3"/>
<proteinExistence type="predicted"/>
<keyword evidence="1" id="KW-0472">Membrane</keyword>
<dbReference type="RefSeq" id="WP_021248920.1">
    <property type="nucleotide sequence ID" value="NZ_ATJV01000048.1"/>
</dbReference>